<accession>A0A1M4X0G3</accession>
<dbReference type="AlphaFoldDB" id="A0A1M4X0G3"/>
<evidence type="ECO:0008006" key="4">
    <source>
        <dbReference type="Google" id="ProtNLM"/>
    </source>
</evidence>
<evidence type="ECO:0000313" key="2">
    <source>
        <dbReference type="EMBL" id="SHE86867.1"/>
    </source>
</evidence>
<protein>
    <recommendedName>
        <fullName evidence="4">BtpA/SgcQ family protein</fullName>
    </recommendedName>
</protein>
<evidence type="ECO:0000313" key="3">
    <source>
        <dbReference type="Proteomes" id="UP000184127"/>
    </source>
</evidence>
<name>A0A1M4X0G3_9THEO</name>
<proteinExistence type="inferred from homology"/>
<comment type="similarity">
    <text evidence="1">Belongs to the BtpA family.</text>
</comment>
<dbReference type="InterPro" id="IPR005137">
    <property type="entry name" value="BtpA"/>
</dbReference>
<reference evidence="3" key="1">
    <citation type="submission" date="2016-11" db="EMBL/GenBank/DDBJ databases">
        <authorList>
            <person name="Varghese N."/>
            <person name="Submissions S."/>
        </authorList>
    </citation>
    <scope>NUCLEOTIDE SEQUENCE [LARGE SCALE GENOMIC DNA]</scope>
    <source>
        <strain evidence="3">DSM 18761</strain>
    </source>
</reference>
<evidence type="ECO:0000256" key="1">
    <source>
        <dbReference type="ARBA" id="ARBA00006007"/>
    </source>
</evidence>
<dbReference type="Pfam" id="PF03437">
    <property type="entry name" value="BtpA"/>
    <property type="match status" value="1"/>
</dbReference>
<dbReference type="PANTHER" id="PTHR21381">
    <property type="entry name" value="ZGC:162297"/>
    <property type="match status" value="1"/>
</dbReference>
<gene>
    <name evidence="2" type="ORF">SAMN02745195_01359</name>
</gene>
<dbReference type="Proteomes" id="UP000184127">
    <property type="component" value="Unassembled WGS sequence"/>
</dbReference>
<dbReference type="RefSeq" id="WP_084726990.1">
    <property type="nucleotide sequence ID" value="NZ_FQUR01000010.1"/>
</dbReference>
<dbReference type="SUPFAM" id="SSF51366">
    <property type="entry name" value="Ribulose-phoshate binding barrel"/>
    <property type="match status" value="1"/>
</dbReference>
<sequence length="268" mass="29905">MKKIQEIFNKEKPIIGMVHLLPLIGTPYYNNEYTPSMIEDKALEEAERLKIAGFDAILFANEGDRPYEHQVGPEIVSLYSRVAYSVKREIKLPFGVGVLMDPKATLALGKTLEANFVRMYMSGVFAGIFGFQSLDPGEIMRYRRKIEALDLPIFCNVTPHAATTLDTRTIEEIVDSIVLMINPEVILIPGPRAGLPPKLEIVSNLKEHFPDQDIIVSSGVNIENVKEILKISDGVIVGTSIKKDGVLWNPIDLERAKRFIDVAKNAIS</sequence>
<dbReference type="InterPro" id="IPR011060">
    <property type="entry name" value="RibuloseP-bd_barrel"/>
</dbReference>
<dbReference type="PIRSF" id="PIRSF005956">
    <property type="entry name" value="BtpA"/>
    <property type="match status" value="1"/>
</dbReference>
<dbReference type="EMBL" id="FQUR01000010">
    <property type="protein sequence ID" value="SHE86867.1"/>
    <property type="molecule type" value="Genomic_DNA"/>
</dbReference>
<dbReference type="NCBIfam" id="TIGR00259">
    <property type="entry name" value="thylakoid_BtpA"/>
    <property type="match status" value="1"/>
</dbReference>
<organism evidence="2 3">
    <name type="scientific">Thermoanaerobacter uzonensis DSM 18761</name>
    <dbReference type="NCBI Taxonomy" id="1123369"/>
    <lineage>
        <taxon>Bacteria</taxon>
        <taxon>Bacillati</taxon>
        <taxon>Bacillota</taxon>
        <taxon>Clostridia</taxon>
        <taxon>Thermoanaerobacterales</taxon>
        <taxon>Thermoanaerobacteraceae</taxon>
        <taxon>Thermoanaerobacter</taxon>
    </lineage>
</organism>
<dbReference type="PANTHER" id="PTHR21381:SF3">
    <property type="entry name" value="SGC REGION PROTEIN SGCQ-RELATED"/>
    <property type="match status" value="1"/>
</dbReference>
<keyword evidence="3" id="KW-1185">Reference proteome</keyword>